<organism evidence="4 5">
    <name type="scientific">Amycolatopsis lurida NRRL 2430</name>
    <dbReference type="NCBI Taxonomy" id="1460371"/>
    <lineage>
        <taxon>Bacteria</taxon>
        <taxon>Bacillati</taxon>
        <taxon>Actinomycetota</taxon>
        <taxon>Actinomycetes</taxon>
        <taxon>Pseudonocardiales</taxon>
        <taxon>Pseudonocardiaceae</taxon>
        <taxon>Amycolatopsis</taxon>
    </lineage>
</organism>
<comment type="caution">
    <text evidence="4">The sequence shown here is derived from an EMBL/GenBank/DDBJ whole genome shotgun (WGS) entry which is preliminary data.</text>
</comment>
<dbReference type="EMBL" id="JFBM01000005">
    <property type="protein sequence ID" value="KFU81877.1"/>
    <property type="molecule type" value="Genomic_DNA"/>
</dbReference>
<dbReference type="PROSITE" id="PS00723">
    <property type="entry name" value="POLYPRENYL_SYNTHASE_1"/>
    <property type="match status" value="1"/>
</dbReference>
<dbReference type="PANTHER" id="PTHR12001:SF86">
    <property type="entry name" value="GERANYLGERANYL DIPHOSPHATE SYNTHASE"/>
    <property type="match status" value="1"/>
</dbReference>
<dbReference type="RefSeq" id="WP_034307955.1">
    <property type="nucleotide sequence ID" value="NZ_JFBM01000005.1"/>
</dbReference>
<dbReference type="InterPro" id="IPR008949">
    <property type="entry name" value="Isoprenoid_synthase_dom_sf"/>
</dbReference>
<evidence type="ECO:0000313" key="5">
    <source>
        <dbReference type="Proteomes" id="UP000256220"/>
    </source>
</evidence>
<dbReference type="Gene3D" id="1.10.600.10">
    <property type="entry name" value="Farnesyl Diphosphate Synthase"/>
    <property type="match status" value="1"/>
</dbReference>
<dbReference type="SUPFAM" id="SSF48576">
    <property type="entry name" value="Terpenoid synthases"/>
    <property type="match status" value="1"/>
</dbReference>
<keyword evidence="3 4" id="KW-0808">Transferase</keyword>
<reference evidence="4 5" key="1">
    <citation type="journal article" date="2014" name="Genome Announc.">
        <title>Draft Genome Sequence of Amycolatopsis lurida NRRL 2430, Producer of the Glycopeptide Family Antibiotic Ristocetin.</title>
        <authorList>
            <person name="Kwun M.J."/>
            <person name="Hong H.J."/>
        </authorList>
    </citation>
    <scope>NUCLEOTIDE SEQUENCE [LARGE SCALE GENOMIC DNA]</scope>
    <source>
        <strain evidence="4 5">NRRL 2430</strain>
    </source>
</reference>
<keyword evidence="5" id="KW-1185">Reference proteome</keyword>
<dbReference type="Pfam" id="PF00348">
    <property type="entry name" value="polyprenyl_synt"/>
    <property type="match status" value="1"/>
</dbReference>
<comment type="similarity">
    <text evidence="3">Belongs to the FPP/GGPP synthase family.</text>
</comment>
<dbReference type="GO" id="GO:0004659">
    <property type="term" value="F:prenyltransferase activity"/>
    <property type="evidence" value="ECO:0007669"/>
    <property type="project" value="InterPro"/>
</dbReference>
<protein>
    <submittedName>
        <fullName evidence="4">Dimethylallyltranstransferase</fullName>
    </submittedName>
</protein>
<dbReference type="InterPro" id="IPR000092">
    <property type="entry name" value="Polyprenyl_synt"/>
</dbReference>
<gene>
    <name evidence="4" type="ORF">BB31_08500</name>
</gene>
<name>A0A2P2FYT2_AMYLU</name>
<evidence type="ECO:0000313" key="4">
    <source>
        <dbReference type="EMBL" id="KFU81877.1"/>
    </source>
</evidence>
<dbReference type="PANTHER" id="PTHR12001">
    <property type="entry name" value="GERANYLGERANYL PYROPHOSPHATE SYNTHASE"/>
    <property type="match status" value="1"/>
</dbReference>
<dbReference type="AlphaFoldDB" id="A0A2P2FYT2"/>
<sequence>MTATGIARRGGEANESLPDVKSVIGPALREVVDRLPEEVRRVVGYHLGWLTATGLPAAGGEGKMIRPALAMYSALACGAAVDDAVPAAVAVQLVHEFSLLHDDVMDGDRTRRHRPSAWAVFGVPAAVLAGDALLVEASLVLADSGRPGAAQGVVMLSSAVRRLVAGQCADMDFETRDDVALSECVAMARGKTAALLGCCCALGALFGDGTPRQVECLRRFGEGVGLAFQLVDDILGIWGDPAKTGKPAKSDLDNRKKSLPVVFSLASGTAAGEQLADLYALDRPLSSAELVHAAELVETAGGRQWAQSQADAALAGALADLQSVTPALTTVKDLVTLAQLVAHRDH</sequence>
<dbReference type="InterPro" id="IPR033749">
    <property type="entry name" value="Polyprenyl_synt_CS"/>
</dbReference>
<dbReference type="SFLD" id="SFLDS00005">
    <property type="entry name" value="Isoprenoid_Synthase_Type_I"/>
    <property type="match status" value="1"/>
</dbReference>
<keyword evidence="2" id="KW-0460">Magnesium</keyword>
<evidence type="ECO:0000256" key="2">
    <source>
        <dbReference type="ARBA" id="ARBA00022842"/>
    </source>
</evidence>
<evidence type="ECO:0000256" key="1">
    <source>
        <dbReference type="ARBA" id="ARBA00022723"/>
    </source>
</evidence>
<accession>A0A2P2FYT2</accession>
<proteinExistence type="inferred from homology"/>
<dbReference type="CDD" id="cd00685">
    <property type="entry name" value="Trans_IPPS_HT"/>
    <property type="match status" value="1"/>
</dbReference>
<evidence type="ECO:0000256" key="3">
    <source>
        <dbReference type="RuleBase" id="RU004466"/>
    </source>
</evidence>
<dbReference type="Proteomes" id="UP000256220">
    <property type="component" value="Unassembled WGS sequence"/>
</dbReference>
<dbReference type="PROSITE" id="PS00444">
    <property type="entry name" value="POLYPRENYL_SYNTHASE_2"/>
    <property type="match status" value="1"/>
</dbReference>
<keyword evidence="1" id="KW-0479">Metal-binding</keyword>
<dbReference type="GO" id="GO:0046872">
    <property type="term" value="F:metal ion binding"/>
    <property type="evidence" value="ECO:0007669"/>
    <property type="project" value="UniProtKB-KW"/>
</dbReference>
<dbReference type="GO" id="GO:0008299">
    <property type="term" value="P:isoprenoid biosynthetic process"/>
    <property type="evidence" value="ECO:0007669"/>
    <property type="project" value="InterPro"/>
</dbReference>